<dbReference type="PANTHER" id="PTHR43058:SF1">
    <property type="entry name" value="DUF427 DOMAIN-CONTAINING PROTEIN"/>
    <property type="match status" value="1"/>
</dbReference>
<dbReference type="PANTHER" id="PTHR43058">
    <property type="entry name" value="SLR0655 PROTEIN"/>
    <property type="match status" value="1"/>
</dbReference>
<dbReference type="Proteomes" id="UP000298468">
    <property type="component" value="Unassembled WGS sequence"/>
</dbReference>
<dbReference type="Pfam" id="PF04248">
    <property type="entry name" value="NTP_transf_9"/>
    <property type="match status" value="1"/>
</dbReference>
<feature type="domain" description="DUF427" evidence="2">
    <location>
        <begin position="36"/>
        <end position="125"/>
    </location>
</feature>
<evidence type="ECO:0000259" key="2">
    <source>
        <dbReference type="Pfam" id="PF04248"/>
    </source>
</evidence>
<organism evidence="3 4">
    <name type="scientific">Cryobacterium lactosi</name>
    <dbReference type="NCBI Taxonomy" id="1259202"/>
    <lineage>
        <taxon>Bacteria</taxon>
        <taxon>Bacillati</taxon>
        <taxon>Actinomycetota</taxon>
        <taxon>Actinomycetes</taxon>
        <taxon>Micrococcales</taxon>
        <taxon>Microbacteriaceae</taxon>
        <taxon>Cryobacterium</taxon>
    </lineage>
</organism>
<dbReference type="InterPro" id="IPR038694">
    <property type="entry name" value="DUF427_sf"/>
</dbReference>
<evidence type="ECO:0000313" key="4">
    <source>
        <dbReference type="Proteomes" id="UP000298468"/>
    </source>
</evidence>
<evidence type="ECO:0000256" key="1">
    <source>
        <dbReference type="SAM" id="MobiDB-lite"/>
    </source>
</evidence>
<proteinExistence type="predicted"/>
<dbReference type="InterPro" id="IPR007361">
    <property type="entry name" value="DUF427"/>
</dbReference>
<keyword evidence="4" id="KW-1185">Reference proteome</keyword>
<dbReference type="EMBL" id="SOHM01000015">
    <property type="protein sequence ID" value="TFD91752.1"/>
    <property type="molecule type" value="Genomic_DNA"/>
</dbReference>
<protein>
    <submittedName>
        <fullName evidence="3">DUF427 domain-containing protein</fullName>
    </submittedName>
</protein>
<comment type="caution">
    <text evidence="3">The sequence shown here is derived from an EMBL/GenBank/DDBJ whole genome shotgun (WGS) entry which is preliminary data.</text>
</comment>
<gene>
    <name evidence="3" type="ORF">E3T61_08640</name>
</gene>
<dbReference type="RefSeq" id="WP_134640438.1">
    <property type="nucleotide sequence ID" value="NZ_SOHM01000015.1"/>
</dbReference>
<dbReference type="OrthoDB" id="285364at2"/>
<reference evidence="3 4" key="1">
    <citation type="submission" date="2019-03" db="EMBL/GenBank/DDBJ databases">
        <title>Genomics of glacier-inhabiting Cryobacterium strains.</title>
        <authorList>
            <person name="Liu Q."/>
            <person name="Xin Y.-H."/>
        </authorList>
    </citation>
    <scope>NUCLEOTIDE SEQUENCE [LARGE SCALE GENOMIC DNA]</scope>
    <source>
        <strain evidence="3 4">Sr59</strain>
    </source>
</reference>
<dbReference type="AlphaFoldDB" id="A0A4R9BVJ0"/>
<evidence type="ECO:0000313" key="3">
    <source>
        <dbReference type="EMBL" id="TFD91752.1"/>
    </source>
</evidence>
<accession>A0A4R9BVJ0</accession>
<dbReference type="Gene3D" id="2.170.150.40">
    <property type="entry name" value="Domain of unknown function (DUF427)"/>
    <property type="match status" value="1"/>
</dbReference>
<feature type="region of interest" description="Disordered" evidence="1">
    <location>
        <begin position="1"/>
        <end position="24"/>
    </location>
</feature>
<sequence>MSLTKRHPDVPGPGQESVWDYPRPPRVEPSGEHLVLRFNGAVIADTRDSVRVLETSHPPTYYLPRSAFADGVLTPVNGHSVCEYKGLASYLSIVVGDRLAEAVAWYYPHPLAGFESLAGRVAVYPGRLDECTVDGEVVRAQPGDFYGGWITDRVVGPFKGAPGTLGW</sequence>
<name>A0A4R9BVJ0_9MICO</name>